<feature type="transmembrane region" description="Helical" evidence="7">
    <location>
        <begin position="1737"/>
        <end position="1755"/>
    </location>
</feature>
<dbReference type="GO" id="GO:0005615">
    <property type="term" value="C:extracellular space"/>
    <property type="evidence" value="ECO:0007669"/>
    <property type="project" value="TreeGrafter"/>
</dbReference>
<keyword evidence="3 5" id="KW-0378">Hydrolase</keyword>
<dbReference type="Gene3D" id="3.40.50.200">
    <property type="entry name" value="Peptidase S8/S53 domain"/>
    <property type="match status" value="1"/>
</dbReference>
<feature type="active site" description="Charge relay system" evidence="5">
    <location>
        <position position="97"/>
    </location>
</feature>
<evidence type="ECO:0000256" key="1">
    <source>
        <dbReference type="ARBA" id="ARBA00011073"/>
    </source>
</evidence>
<evidence type="ECO:0000256" key="4">
    <source>
        <dbReference type="ARBA" id="ARBA00022825"/>
    </source>
</evidence>
<gene>
    <name evidence="10" type="ORF">BN36_NA75690</name>
</gene>
<evidence type="ECO:0000256" key="6">
    <source>
        <dbReference type="SAM" id="MobiDB-lite"/>
    </source>
</evidence>
<dbReference type="InterPro" id="IPR015500">
    <property type="entry name" value="Peptidase_S8_subtilisin-rel"/>
</dbReference>
<feature type="domain" description="Peptidase S8/S53" evidence="9">
    <location>
        <begin position="88"/>
        <end position="426"/>
    </location>
</feature>
<evidence type="ECO:0000256" key="3">
    <source>
        <dbReference type="ARBA" id="ARBA00022801"/>
    </source>
</evidence>
<keyword evidence="4 5" id="KW-0720">Serine protease</keyword>
<evidence type="ECO:0000256" key="2">
    <source>
        <dbReference type="ARBA" id="ARBA00022670"/>
    </source>
</evidence>
<evidence type="ECO:0000259" key="9">
    <source>
        <dbReference type="Pfam" id="PF00082"/>
    </source>
</evidence>
<reference evidence="10" key="1">
    <citation type="submission" date="2012-08" db="EMBL/GenBank/DDBJ databases">
        <title>Comparative genomics of metastatic and non-metastatic Leishmania guyanensis provides insights into polygenic factors involved in Leishmania RNA virus infection.</title>
        <authorList>
            <person name="Smith D."/>
            <person name="Hertz-Fowler C."/>
            <person name="Martin R."/>
            <person name="Dickens N."/>
            <person name="Fasel N."/>
            <person name="Falquet L."/>
            <person name="Beverley S."/>
            <person name="Zangger H."/>
            <person name="Calderon-Copete S."/>
            <person name="Mottram J."/>
            <person name="Xenarios I."/>
        </authorList>
    </citation>
    <scope>NUCLEOTIDE SEQUENCE</scope>
    <source>
        <strain evidence="10">MHOM/BR/75/M4147/SSU:IR2SAT-LUC</strain>
    </source>
</reference>
<dbReference type="PROSITE" id="PS00138">
    <property type="entry name" value="SUBTILASE_SER"/>
    <property type="match status" value="1"/>
</dbReference>
<dbReference type="InterPro" id="IPR036852">
    <property type="entry name" value="Peptidase_S8/S53_dom_sf"/>
</dbReference>
<dbReference type="PANTHER" id="PTHR43806">
    <property type="entry name" value="PEPTIDASE S8"/>
    <property type="match status" value="1"/>
</dbReference>
<feature type="region of interest" description="Disordered" evidence="6">
    <location>
        <begin position="576"/>
        <end position="606"/>
    </location>
</feature>
<dbReference type="InterPro" id="IPR023828">
    <property type="entry name" value="Peptidase_S8_Ser-AS"/>
</dbReference>
<dbReference type="PROSITE" id="PS51892">
    <property type="entry name" value="SUBTILASE"/>
    <property type="match status" value="1"/>
</dbReference>
<sequence length="1787" mass="190779">MKAAVALRLPTAHPLVAFLLVLVAFHVAEEPWPLTVQAARRPTEKRAHEPGTYPRDYYLGEYGARCVGNVTGAVTPDDAAERLACFSGRGVRVALLDTGLCAGITERSRNSVTCTSVVPGVACEDAGCAHGTRSVSVLAGQLSVSPPLDREPPEETAWRHSGRHIVSAGQYIGLAPGATVRVFRVFDRQGRTHQRYLARALGVLLREAEDSEAGRLNRTWDTPSAHIRRRDETVDVINLSYGSEDYYSNSQVQSKLYRLMHEHGVVVVAASGNDDVRFGSVRSPADMPGVLAVGALRVEGHGRTAQTSRTLDTNAQGNPAAGALGDLADSFAAGGGHKSVAHFSGRGPTTWELPFGAGRVKPDLVALGQHVWTVQGVSATAFSTAAPRRRRAAPALQLRSVSGTSIAAPIVAGVVALCLEAAWSSASAAVSMKNITGDGAYLDVRHNRLARVSDSLLVREAILRTAIPLEDTAASLPSWPYSAPVTPSHNDSSSTTSAKHPRRRVLAGVPLLQLYARYLHLSRVSILSQGAGEVQPLRALHAIVARSLASSASNEPDALRSCTSFAIPPSVRMGCGISSSSRSSSSIPQSCQASHDPDGKAHGGAPLQGLAGTSLAAYWWPFSDQPVYPGATPVLLNLSLHLCPSSSPESTDHGAHVAATAAASGRAARLESRARYTHVTYVLTKVSGYVRTREGPPSEHRSYDHGARPLLLFLQDAQSHHRVRHTSFTRIPNSTAWNASHRASSSTEGIVEGTEATVMGPRHTRADVRSSAKRRSAQQRWLQHLLRVETELTPVAHRSPTRPSVGKQQPQPLSPPPTSFSLSVAISSPSSASTRLCYDVARETVTMWRKKSEKSPDTEKGTTAGRSSADGDDSHDKQHTRDGTQIPEDHGSCVPLFHLFRALDVEGALHIFTGGSASQLTLAVPFTVRVVEPPPRVQRVLIDTSLDWFNPTTASSSLFIAGDDPHESAAGGVGAARRRGQHRQSHERAYAEAAGGDHPYTNLVLLWLYLRHTLGMAVETFPLLHTSTMTTPIAAGSSSAFSSSATRAFKDSHIAQRALADALAHVGTLIIIDPERPLTRDMRRLLTHAVLGGGANHSADGLNVLLVTDWYSTDMAAQLYWTRNESLGEAERSSPPRRSDTDAAEEATGVGGDRDTVRSMRAYRQLKNGTTRGLAGTSHVPSWNRWLWEVMVASGSTAHSSGCNHATNVSSKELFDGPPELPFELSETIVIDGVLVVNAAAPTWESGPETNATATYDGGTATLAKAVAVRSLGQLKAAGVLQWRLPTQPSGQQLAGGVAGTGALKGIHETSPQPGVNDTCRTSYVVNIPAVPSTQKGEAVICNVMPSWAQQQRRLVKRTILSTGNGSVPASAQSGSAAGGGATVVEDDWEELSGTYRERGQGHIGRLAAVEIGTSPPASTDAGKDTQRLTHGVLGFLTPPPPSTRVATVSTSRFRPGRIAIFTDSDCLSASDYNVQTALDELEVILYPPSASSSSPAAVCATWDCFARSPDGQRLLQAESTQSSVCVEVVKELLLWTHTGNLHHWRNSAQLQCEERTWARAVHRPSADTTIPSTATALEVEAGLDSVDGGRETTSFDELLETAPERAHVGEAVWRLWAALVKNTAHDASPLDVCDTEDGAHFQRDYASDQASAAAEVIRTLMMNYHGDWHVHLLDNNVVSPATGATGNLYLQPPRIPSSQRRGLAAMQLPAECTPLIESLLSLGDLLNALRWLQHPIVLGQLMVGAAVLLSVWLWRALEVVVRGRGDGEANVQGCPLLSSSTATRRS</sequence>
<keyword evidence="8" id="KW-0732">Signal</keyword>
<dbReference type="GO" id="GO:0004252">
    <property type="term" value="F:serine-type endopeptidase activity"/>
    <property type="evidence" value="ECO:0007669"/>
    <property type="project" value="UniProtKB-UniRule"/>
</dbReference>
<feature type="compositionally biased region" description="Basic and acidic residues" evidence="6">
    <location>
        <begin position="872"/>
        <end position="888"/>
    </location>
</feature>
<evidence type="ECO:0000313" key="10">
    <source>
        <dbReference type="EMBL" id="CCM20087.1"/>
    </source>
</evidence>
<feature type="region of interest" description="Disordered" evidence="6">
    <location>
        <begin position="792"/>
        <end position="825"/>
    </location>
</feature>
<dbReference type="Pfam" id="PF00082">
    <property type="entry name" value="Peptidase_S8"/>
    <property type="match status" value="1"/>
</dbReference>
<feature type="region of interest" description="Disordered" evidence="6">
    <location>
        <begin position="738"/>
        <end position="776"/>
    </location>
</feature>
<feature type="region of interest" description="Disordered" evidence="6">
    <location>
        <begin position="1126"/>
        <end position="1156"/>
    </location>
</feature>
<keyword evidence="2 5" id="KW-0645">Protease</keyword>
<protein>
    <submittedName>
        <fullName evidence="10">Putative subtilisin-like serine peptidase</fullName>
    </submittedName>
</protein>
<dbReference type="InterPro" id="IPR050131">
    <property type="entry name" value="Peptidase_S8_subtilisin-like"/>
</dbReference>
<feature type="compositionally biased region" description="Basic and acidic residues" evidence="6">
    <location>
        <begin position="1129"/>
        <end position="1141"/>
    </location>
</feature>
<comment type="similarity">
    <text evidence="1 5">Belongs to the peptidase S8 family.</text>
</comment>
<feature type="active site" description="Charge relay system" evidence="5">
    <location>
        <position position="405"/>
    </location>
</feature>
<keyword evidence="7" id="KW-0472">Membrane</keyword>
<dbReference type="EMBL" id="CALQ01001938">
    <property type="protein sequence ID" value="CCM20087.1"/>
    <property type="molecule type" value="Genomic_DNA"/>
</dbReference>
<accession>A0A1E1J8Z9</accession>
<evidence type="ECO:0000256" key="7">
    <source>
        <dbReference type="SAM" id="Phobius"/>
    </source>
</evidence>
<feature type="active site" description="Charge relay system" evidence="5">
    <location>
        <position position="130"/>
    </location>
</feature>
<feature type="region of interest" description="Disordered" evidence="6">
    <location>
        <begin position="848"/>
        <end position="888"/>
    </location>
</feature>
<evidence type="ECO:0000256" key="5">
    <source>
        <dbReference type="PROSITE-ProRule" id="PRU01240"/>
    </source>
</evidence>
<keyword evidence="7" id="KW-1133">Transmembrane helix</keyword>
<organism evidence="10">
    <name type="scientific">Leishmania guyanensis</name>
    <dbReference type="NCBI Taxonomy" id="5670"/>
    <lineage>
        <taxon>Eukaryota</taxon>
        <taxon>Discoba</taxon>
        <taxon>Euglenozoa</taxon>
        <taxon>Kinetoplastea</taxon>
        <taxon>Metakinetoplastina</taxon>
        <taxon>Trypanosomatida</taxon>
        <taxon>Trypanosomatidae</taxon>
        <taxon>Leishmaniinae</taxon>
        <taxon>Leishmania</taxon>
        <taxon>Leishmania guyanensis species complex</taxon>
    </lineage>
</organism>
<proteinExistence type="inferred from homology"/>
<name>A0A1E1J8Z9_LEIGU</name>
<feature type="signal peptide" evidence="8">
    <location>
        <begin position="1"/>
        <end position="28"/>
    </location>
</feature>
<dbReference type="PRINTS" id="PR00723">
    <property type="entry name" value="SUBTILISIN"/>
</dbReference>
<feature type="chain" id="PRO_5009113926" evidence="8">
    <location>
        <begin position="29"/>
        <end position="1787"/>
    </location>
</feature>
<dbReference type="InterPro" id="IPR000209">
    <property type="entry name" value="Peptidase_S8/S53_dom"/>
</dbReference>
<keyword evidence="7" id="KW-0812">Transmembrane</keyword>
<feature type="compositionally biased region" description="Polar residues" evidence="6">
    <location>
        <begin position="738"/>
        <end position="748"/>
    </location>
</feature>
<dbReference type="GO" id="GO:0006508">
    <property type="term" value="P:proteolysis"/>
    <property type="evidence" value="ECO:0007669"/>
    <property type="project" value="UniProtKB-KW"/>
</dbReference>
<dbReference type="SUPFAM" id="SSF52743">
    <property type="entry name" value="Subtilisin-like"/>
    <property type="match status" value="1"/>
</dbReference>
<evidence type="ECO:0000256" key="8">
    <source>
        <dbReference type="SAM" id="SignalP"/>
    </source>
</evidence>
<dbReference type="PANTHER" id="PTHR43806:SF11">
    <property type="entry name" value="CEREVISIN-RELATED"/>
    <property type="match status" value="1"/>
</dbReference>